<dbReference type="InterPro" id="IPR033940">
    <property type="entry name" value="IPMI_Swivel"/>
</dbReference>
<accession>V8QXR8</accession>
<comment type="caution">
    <text evidence="12">The sequence shown here is derived from an EMBL/GenBank/DDBJ whole genome shotgun (WGS) entry which is preliminary data.</text>
</comment>
<dbReference type="RefSeq" id="WP_024003605.1">
    <property type="nucleotide sequence ID" value="NZ_KI650979.1"/>
</dbReference>
<dbReference type="HAMAP" id="MF_01031">
    <property type="entry name" value="LeuD_type1"/>
    <property type="match status" value="1"/>
</dbReference>
<evidence type="ECO:0000259" key="11">
    <source>
        <dbReference type="Pfam" id="PF00694"/>
    </source>
</evidence>
<evidence type="ECO:0000256" key="5">
    <source>
        <dbReference type="ARBA" id="ARBA00011271"/>
    </source>
</evidence>
<dbReference type="Pfam" id="PF00694">
    <property type="entry name" value="Aconitase_C"/>
    <property type="match status" value="1"/>
</dbReference>
<organism evidence="12 13">
    <name type="scientific">Advenella kashmirensis W13003</name>
    <dbReference type="NCBI Taxonomy" id="1424334"/>
    <lineage>
        <taxon>Bacteria</taxon>
        <taxon>Pseudomonadati</taxon>
        <taxon>Pseudomonadota</taxon>
        <taxon>Betaproteobacteria</taxon>
        <taxon>Burkholderiales</taxon>
        <taxon>Alcaligenaceae</taxon>
    </lineage>
</organism>
<evidence type="ECO:0000256" key="7">
    <source>
        <dbReference type="ARBA" id="ARBA00022605"/>
    </source>
</evidence>
<sequence length="220" mass="23786">MQALSYIEGVAAPLPIPNLDTDQIMPKQFLKGINKEGLAQGVLYDLRFDDKGASRPDCVLNQMAYKGAGILVGAENFGCGSSREHAVWGLMQLGIKAVIAPSFGEIFYSNAINNRLLVARVSECDADRITTVIRANPGIAVALDIEALTITVAEEKMSFQLAPRHREAFLGGLDMIETTLKEVNRIKAFAAEWTAKNPWLDNVGGKVALSENPGKAIARS</sequence>
<dbReference type="STRING" id="1424334.W822_02685"/>
<keyword evidence="6 10" id="KW-0432">Leucine biosynthesis</keyword>
<feature type="domain" description="Aconitase A/isopropylmalate dehydratase small subunit swivel" evidence="11">
    <location>
        <begin position="2"/>
        <end position="119"/>
    </location>
</feature>
<evidence type="ECO:0000256" key="3">
    <source>
        <dbReference type="ARBA" id="ARBA00004729"/>
    </source>
</evidence>
<dbReference type="NCBIfam" id="TIGR00171">
    <property type="entry name" value="leuD"/>
    <property type="match status" value="1"/>
</dbReference>
<evidence type="ECO:0000256" key="1">
    <source>
        <dbReference type="ARBA" id="ARBA00000491"/>
    </source>
</evidence>
<name>V8QXR8_9BURK</name>
<evidence type="ECO:0000256" key="6">
    <source>
        <dbReference type="ARBA" id="ARBA00022430"/>
    </source>
</evidence>
<comment type="similarity">
    <text evidence="4 10">Belongs to the LeuD family. LeuD type 1 subfamily.</text>
</comment>
<dbReference type="GO" id="GO:0003861">
    <property type="term" value="F:3-isopropylmalate dehydratase activity"/>
    <property type="evidence" value="ECO:0007669"/>
    <property type="project" value="UniProtKB-UniRule"/>
</dbReference>
<evidence type="ECO:0000256" key="9">
    <source>
        <dbReference type="ARBA" id="ARBA00023304"/>
    </source>
</evidence>
<dbReference type="Proteomes" id="UP000018733">
    <property type="component" value="Unassembled WGS sequence"/>
</dbReference>
<dbReference type="InterPro" id="IPR015928">
    <property type="entry name" value="Aconitase/3IPM_dehydase_swvl"/>
</dbReference>
<dbReference type="PANTHER" id="PTHR43345">
    <property type="entry name" value="3-ISOPROPYLMALATE DEHYDRATASE SMALL SUBUNIT 2-RELATED-RELATED"/>
    <property type="match status" value="1"/>
</dbReference>
<dbReference type="GO" id="GO:0009098">
    <property type="term" value="P:L-leucine biosynthetic process"/>
    <property type="evidence" value="ECO:0007669"/>
    <property type="project" value="UniProtKB-UniRule"/>
</dbReference>
<keyword evidence="7 10" id="KW-0028">Amino-acid biosynthesis</keyword>
<reference evidence="12 13" key="1">
    <citation type="journal article" date="2014" name="Genome Announc.">
        <title>Draft Genome Sequence of Advenella kashmirensis Strain W13003, a Polycyclic Aromatic Hydrocarbon-Degrading Bacterium.</title>
        <authorList>
            <person name="Wang X."/>
            <person name="Jin D."/>
            <person name="Zhou L."/>
            <person name="Wu L."/>
            <person name="An W."/>
            <person name="Zhao L."/>
        </authorList>
    </citation>
    <scope>NUCLEOTIDE SEQUENCE [LARGE SCALE GENOMIC DNA]</scope>
    <source>
        <strain evidence="12 13">W13003</strain>
    </source>
</reference>
<dbReference type="PANTHER" id="PTHR43345:SF5">
    <property type="entry name" value="3-ISOPROPYLMALATE DEHYDRATASE SMALL SUBUNIT"/>
    <property type="match status" value="1"/>
</dbReference>
<dbReference type="Gene3D" id="3.20.19.10">
    <property type="entry name" value="Aconitase, domain 4"/>
    <property type="match status" value="1"/>
</dbReference>
<comment type="function">
    <text evidence="2 10">Catalyzes the isomerization between 2-isopropylmalate and 3-isopropylmalate, via the formation of 2-isopropylmaleate.</text>
</comment>
<keyword evidence="13" id="KW-1185">Reference proteome</keyword>
<dbReference type="EMBL" id="AYXT01000001">
    <property type="protein sequence ID" value="ETF04095.1"/>
    <property type="molecule type" value="Genomic_DNA"/>
</dbReference>
<dbReference type="HOGENOM" id="CLU_081378_0_3_4"/>
<dbReference type="AlphaFoldDB" id="V8QXR8"/>
<dbReference type="GO" id="GO:0009316">
    <property type="term" value="C:3-isopropylmalate dehydratase complex"/>
    <property type="evidence" value="ECO:0007669"/>
    <property type="project" value="InterPro"/>
</dbReference>
<dbReference type="PATRIC" id="fig|1424334.3.peg.539"/>
<keyword evidence="8 10" id="KW-0456">Lyase</keyword>
<comment type="pathway">
    <text evidence="3 10">Amino-acid biosynthesis; L-leucine biosynthesis; L-leucine from 3-methyl-2-oxobutanoate: step 2/4.</text>
</comment>
<gene>
    <name evidence="10" type="primary">leuD</name>
    <name evidence="12" type="ORF">W822_02685</name>
</gene>
<evidence type="ECO:0000256" key="2">
    <source>
        <dbReference type="ARBA" id="ARBA00002695"/>
    </source>
</evidence>
<dbReference type="CDD" id="cd01577">
    <property type="entry name" value="IPMI_Swivel"/>
    <property type="match status" value="1"/>
</dbReference>
<dbReference type="OrthoDB" id="9777465at2"/>
<comment type="catalytic activity">
    <reaction evidence="1 10">
        <text>(2R,3S)-3-isopropylmalate = (2S)-2-isopropylmalate</text>
        <dbReference type="Rhea" id="RHEA:32287"/>
        <dbReference type="ChEBI" id="CHEBI:1178"/>
        <dbReference type="ChEBI" id="CHEBI:35121"/>
        <dbReference type="EC" id="4.2.1.33"/>
    </reaction>
</comment>
<dbReference type="EC" id="4.2.1.33" evidence="10"/>
<evidence type="ECO:0000313" key="12">
    <source>
        <dbReference type="EMBL" id="ETF04095.1"/>
    </source>
</evidence>
<keyword evidence="9 10" id="KW-0100">Branched-chain amino acid biosynthesis</keyword>
<dbReference type="InterPro" id="IPR050075">
    <property type="entry name" value="LeuD"/>
</dbReference>
<evidence type="ECO:0000256" key="8">
    <source>
        <dbReference type="ARBA" id="ARBA00023239"/>
    </source>
</evidence>
<dbReference type="UniPathway" id="UPA00048">
    <property type="reaction ID" value="UER00071"/>
</dbReference>
<evidence type="ECO:0000256" key="4">
    <source>
        <dbReference type="ARBA" id="ARBA00009845"/>
    </source>
</evidence>
<proteinExistence type="inferred from homology"/>
<dbReference type="eggNOG" id="COG0066">
    <property type="taxonomic scope" value="Bacteria"/>
</dbReference>
<dbReference type="InterPro" id="IPR004431">
    <property type="entry name" value="3-IsopropMal_deHydase_ssu"/>
</dbReference>
<dbReference type="InterPro" id="IPR000573">
    <property type="entry name" value="AconitaseA/IPMdHydase_ssu_swvl"/>
</dbReference>
<protein>
    <recommendedName>
        <fullName evidence="10">3-isopropylmalate dehydratase small subunit</fullName>
        <ecNumber evidence="10">4.2.1.33</ecNumber>
    </recommendedName>
    <alternativeName>
        <fullName evidence="10">Alpha-IPM isomerase</fullName>
        <shortName evidence="10">IPMI</shortName>
    </alternativeName>
    <alternativeName>
        <fullName evidence="10">Isopropylmalate isomerase</fullName>
    </alternativeName>
</protein>
<evidence type="ECO:0000256" key="10">
    <source>
        <dbReference type="HAMAP-Rule" id="MF_01031"/>
    </source>
</evidence>
<evidence type="ECO:0000313" key="13">
    <source>
        <dbReference type="Proteomes" id="UP000018733"/>
    </source>
</evidence>
<dbReference type="NCBIfam" id="NF002458">
    <property type="entry name" value="PRK01641.1"/>
    <property type="match status" value="1"/>
</dbReference>
<comment type="subunit">
    <text evidence="5 10">Heterodimer of LeuC and LeuD.</text>
</comment>
<dbReference type="SUPFAM" id="SSF52016">
    <property type="entry name" value="LeuD/IlvD-like"/>
    <property type="match status" value="1"/>
</dbReference>